<feature type="domain" description="DUF6604" evidence="2">
    <location>
        <begin position="20"/>
        <end position="274"/>
    </location>
</feature>
<dbReference type="Pfam" id="PF20253">
    <property type="entry name" value="DUF6604"/>
    <property type="match status" value="1"/>
</dbReference>
<dbReference type="PANTHER" id="PTHR38795">
    <property type="entry name" value="DUF6604 DOMAIN-CONTAINING PROTEIN"/>
    <property type="match status" value="1"/>
</dbReference>
<sequence>MADHNLYASLSQQDESLPVNSSGQTTVSGLVAMSSLIAKNETTTSIIFRLLESIIGDRSQAHSIFEKMAGSDPDPELERSNTSHRHFIDVLKQTFELLGGLAWRSAEAAGQRADDEETIEEVIFSNKLSALDIGGVADASSEEETELPKASAARRRQTNKSGKGEKGKGKGKRGKSSNKQHQASSSSQAALEDLPLESYKIVEEFNSGNGEDGTGLLTDYLMDVYLIFRNILVLRSSIQDKWSEVAYDDLNRAVAGAMSNVAIATIKKMQSSIFVEYPGNDSFDAILSAMTRGSPEKMRDNFEIGLWASGPGGQAPHLVHDTYLDIEEQFLMYSYKDLCDFITDFQLNRTGKPTKRMQAEIKNRNPKLNLATAT</sequence>
<gene>
    <name evidence="3" type="ORF">CCHLO57077_00011355</name>
</gene>
<evidence type="ECO:0000313" key="3">
    <source>
        <dbReference type="EMBL" id="CAI6014286.1"/>
    </source>
</evidence>
<organism evidence="3 4">
    <name type="scientific">Clonostachys chloroleuca</name>
    <dbReference type="NCBI Taxonomy" id="1926264"/>
    <lineage>
        <taxon>Eukaryota</taxon>
        <taxon>Fungi</taxon>
        <taxon>Dikarya</taxon>
        <taxon>Ascomycota</taxon>
        <taxon>Pezizomycotina</taxon>
        <taxon>Sordariomycetes</taxon>
        <taxon>Hypocreomycetidae</taxon>
        <taxon>Hypocreales</taxon>
        <taxon>Bionectriaceae</taxon>
        <taxon>Clonostachys</taxon>
    </lineage>
</organism>
<dbReference type="InterPro" id="IPR046539">
    <property type="entry name" value="DUF6604"/>
</dbReference>
<dbReference type="PANTHER" id="PTHR38795:SF1">
    <property type="entry name" value="DUF6604 DOMAIN-CONTAINING PROTEIN"/>
    <property type="match status" value="1"/>
</dbReference>
<feature type="compositionally biased region" description="Low complexity" evidence="1">
    <location>
        <begin position="179"/>
        <end position="189"/>
    </location>
</feature>
<evidence type="ECO:0000256" key="1">
    <source>
        <dbReference type="SAM" id="MobiDB-lite"/>
    </source>
</evidence>
<protein>
    <recommendedName>
        <fullName evidence="2">DUF6604 domain-containing protein</fullName>
    </recommendedName>
</protein>
<evidence type="ECO:0000259" key="2">
    <source>
        <dbReference type="Pfam" id="PF20253"/>
    </source>
</evidence>
<feature type="region of interest" description="Disordered" evidence="1">
    <location>
        <begin position="139"/>
        <end position="189"/>
    </location>
</feature>
<accession>A0AA35LNV1</accession>
<dbReference type="AlphaFoldDB" id="A0AA35LNV1"/>
<feature type="compositionally biased region" description="Basic residues" evidence="1">
    <location>
        <begin position="169"/>
        <end position="178"/>
    </location>
</feature>
<dbReference type="EMBL" id="CABFNP030000426">
    <property type="protein sequence ID" value="CAI6014286.1"/>
    <property type="molecule type" value="Genomic_DNA"/>
</dbReference>
<reference evidence="3" key="1">
    <citation type="submission" date="2023-01" db="EMBL/GenBank/DDBJ databases">
        <authorList>
            <person name="Piombo E."/>
        </authorList>
    </citation>
    <scope>NUCLEOTIDE SEQUENCE</scope>
</reference>
<proteinExistence type="predicted"/>
<evidence type="ECO:0000313" key="4">
    <source>
        <dbReference type="Proteomes" id="UP001160390"/>
    </source>
</evidence>
<comment type="caution">
    <text evidence="3">The sequence shown here is derived from an EMBL/GenBank/DDBJ whole genome shotgun (WGS) entry which is preliminary data.</text>
</comment>
<dbReference type="Proteomes" id="UP001160390">
    <property type="component" value="Unassembled WGS sequence"/>
</dbReference>
<keyword evidence="4" id="KW-1185">Reference proteome</keyword>
<name>A0AA35LNV1_9HYPO</name>